<dbReference type="EMBL" id="GBEZ01023456">
    <property type="protein sequence ID" value="JAC63433.1"/>
    <property type="molecule type" value="Transcribed_RNA"/>
</dbReference>
<reference evidence="2" key="1">
    <citation type="submission" date="2014-05" db="EMBL/GenBank/DDBJ databases">
        <title>The transcriptome of the halophilic microalga Tetraselmis sp. GSL018 isolated from the Great Salt Lake, Utah.</title>
        <authorList>
            <person name="Jinkerson R.E."/>
            <person name="D'Adamo S."/>
            <person name="Posewitz M.C."/>
        </authorList>
    </citation>
    <scope>NUCLEOTIDE SEQUENCE</scope>
    <source>
        <strain evidence="2">GSL018</strain>
    </source>
</reference>
<feature type="non-terminal residue" evidence="2">
    <location>
        <position position="1"/>
    </location>
</feature>
<evidence type="ECO:0000313" key="2">
    <source>
        <dbReference type="EMBL" id="JAC63433.1"/>
    </source>
</evidence>
<name>A0A061QUL6_9CHLO</name>
<protein>
    <submittedName>
        <fullName evidence="2">Uncharacterized protein</fullName>
    </submittedName>
</protein>
<feature type="region of interest" description="Disordered" evidence="1">
    <location>
        <begin position="35"/>
        <end position="58"/>
    </location>
</feature>
<sequence>GGGGEEEGHGPKDAELRCTTGNRTSRAGLDRAAAAEAVHGTCRPLPPRTKARLPRQTG</sequence>
<accession>A0A061QUL6</accession>
<feature type="compositionally biased region" description="Basic residues" evidence="1">
    <location>
        <begin position="49"/>
        <end position="58"/>
    </location>
</feature>
<gene>
    <name evidence="2" type="ORF">TSPGSL018_20682</name>
</gene>
<feature type="region of interest" description="Disordered" evidence="1">
    <location>
        <begin position="1"/>
        <end position="22"/>
    </location>
</feature>
<feature type="compositionally biased region" description="Basic and acidic residues" evidence="1">
    <location>
        <begin position="1"/>
        <end position="16"/>
    </location>
</feature>
<proteinExistence type="predicted"/>
<organism evidence="2">
    <name type="scientific">Tetraselmis sp. GSL018</name>
    <dbReference type="NCBI Taxonomy" id="582737"/>
    <lineage>
        <taxon>Eukaryota</taxon>
        <taxon>Viridiplantae</taxon>
        <taxon>Chlorophyta</taxon>
        <taxon>core chlorophytes</taxon>
        <taxon>Chlorodendrophyceae</taxon>
        <taxon>Chlorodendrales</taxon>
        <taxon>Chlorodendraceae</taxon>
        <taxon>Tetraselmis</taxon>
    </lineage>
</organism>
<dbReference type="AlphaFoldDB" id="A0A061QUL6"/>
<evidence type="ECO:0000256" key="1">
    <source>
        <dbReference type="SAM" id="MobiDB-lite"/>
    </source>
</evidence>